<organism evidence="1 2">
    <name type="scientific">Clostridium cadaveris</name>
    <dbReference type="NCBI Taxonomy" id="1529"/>
    <lineage>
        <taxon>Bacteria</taxon>
        <taxon>Bacillati</taxon>
        <taxon>Bacillota</taxon>
        <taxon>Clostridia</taxon>
        <taxon>Eubacteriales</taxon>
        <taxon>Clostridiaceae</taxon>
        <taxon>Clostridium</taxon>
    </lineage>
</organism>
<name>A0A316M9X3_9CLOT</name>
<evidence type="ECO:0000313" key="2">
    <source>
        <dbReference type="Proteomes" id="UP000246114"/>
    </source>
</evidence>
<accession>A0A316M9X3</accession>
<dbReference type="Proteomes" id="UP000246114">
    <property type="component" value="Unassembled WGS sequence"/>
</dbReference>
<gene>
    <name evidence="1" type="ORF">DBY38_02170</name>
</gene>
<dbReference type="EMBL" id="QAMZ01000008">
    <property type="protein sequence ID" value="PWL55287.1"/>
    <property type="molecule type" value="Genomic_DNA"/>
</dbReference>
<evidence type="ECO:0000313" key="1">
    <source>
        <dbReference type="EMBL" id="PWL55287.1"/>
    </source>
</evidence>
<comment type="caution">
    <text evidence="1">The sequence shown here is derived from an EMBL/GenBank/DDBJ whole genome shotgun (WGS) entry which is preliminary data.</text>
</comment>
<proteinExistence type="predicted"/>
<reference evidence="1 2" key="1">
    <citation type="submission" date="2018-03" db="EMBL/GenBank/DDBJ databases">
        <title>The uncultured portion of the human microbiome is neutrally assembled.</title>
        <authorList>
            <person name="Jeraldo P."/>
            <person name="Boardman L."/>
            <person name="White B.A."/>
            <person name="Nelson H."/>
            <person name="Goldenfeld N."/>
            <person name="Chia N."/>
        </authorList>
    </citation>
    <scope>NUCLEOTIDE SEQUENCE [LARGE SCALE GENOMIC DNA]</scope>
    <source>
        <strain evidence="1">CIM:MAG 903</strain>
    </source>
</reference>
<protein>
    <submittedName>
        <fullName evidence="1">Uncharacterized protein</fullName>
    </submittedName>
</protein>
<sequence length="93" mass="10536">MLRDYMNQVAILKSVIDTNMYNEPIFKEKSISCRLVNNFKRVINDKGEEVISSGVVQCEDVIKVGDYIDDRKVIAINSMVSLDGVIGYKGYLL</sequence>
<dbReference type="AlphaFoldDB" id="A0A316M9X3"/>